<feature type="transmembrane region" description="Helical" evidence="1">
    <location>
        <begin position="119"/>
        <end position="137"/>
    </location>
</feature>
<feature type="transmembrane region" description="Helical" evidence="1">
    <location>
        <begin position="196"/>
        <end position="214"/>
    </location>
</feature>
<feature type="transmembrane region" description="Helical" evidence="1">
    <location>
        <begin position="91"/>
        <end position="110"/>
    </location>
</feature>
<proteinExistence type="predicted"/>
<accession>A0ABT7JKC7</accession>
<dbReference type="PANTHER" id="PTHR30199">
    <property type="entry name" value="MFS FAMILY TRANSPORTER, PREDICTED SUBSTRATE BENZOATE"/>
    <property type="match status" value="1"/>
</dbReference>
<feature type="transmembrane region" description="Helical" evidence="1">
    <location>
        <begin position="169"/>
        <end position="190"/>
    </location>
</feature>
<comment type="caution">
    <text evidence="2">The sequence shown here is derived from an EMBL/GenBank/DDBJ whole genome shotgun (WGS) entry which is preliminary data.</text>
</comment>
<keyword evidence="3" id="KW-1185">Reference proteome</keyword>
<organism evidence="2 3">
    <name type="scientific">Deinococcus rhizophilus</name>
    <dbReference type="NCBI Taxonomy" id="3049544"/>
    <lineage>
        <taxon>Bacteria</taxon>
        <taxon>Thermotogati</taxon>
        <taxon>Deinococcota</taxon>
        <taxon>Deinococci</taxon>
        <taxon>Deinococcales</taxon>
        <taxon>Deinococcaceae</taxon>
        <taxon>Deinococcus</taxon>
    </lineage>
</organism>
<evidence type="ECO:0000313" key="3">
    <source>
        <dbReference type="Proteomes" id="UP001302059"/>
    </source>
</evidence>
<reference evidence="2 3" key="1">
    <citation type="submission" date="2023-05" db="EMBL/GenBank/DDBJ databases">
        <authorList>
            <person name="Gao F."/>
        </authorList>
    </citation>
    <scope>NUCLEOTIDE SEQUENCE [LARGE SCALE GENOMIC DNA]</scope>
    <source>
        <strain evidence="2 3">MIMF12</strain>
    </source>
</reference>
<keyword evidence="1" id="KW-0472">Membrane</keyword>
<feature type="transmembrane region" description="Helical" evidence="1">
    <location>
        <begin position="143"/>
        <end position="162"/>
    </location>
</feature>
<evidence type="ECO:0000313" key="2">
    <source>
        <dbReference type="EMBL" id="MDL2344089.1"/>
    </source>
</evidence>
<dbReference type="Proteomes" id="UP001302059">
    <property type="component" value="Unassembled WGS sequence"/>
</dbReference>
<keyword evidence="1" id="KW-0812">Transmembrane</keyword>
<name>A0ABT7JKC7_9DEIO</name>
<dbReference type="Pfam" id="PF03594">
    <property type="entry name" value="BenE"/>
    <property type="match status" value="1"/>
</dbReference>
<feature type="transmembrane region" description="Helical" evidence="1">
    <location>
        <begin position="254"/>
        <end position="273"/>
    </location>
</feature>
<dbReference type="PANTHER" id="PTHR30199:SF0">
    <property type="entry name" value="INNER MEMBRANE PROTEIN YDCO"/>
    <property type="match status" value="1"/>
</dbReference>
<feature type="transmembrane region" description="Helical" evidence="1">
    <location>
        <begin position="344"/>
        <end position="363"/>
    </location>
</feature>
<dbReference type="EMBL" id="JASNGB010000057">
    <property type="protein sequence ID" value="MDL2344089.1"/>
    <property type="molecule type" value="Genomic_DNA"/>
</dbReference>
<dbReference type="RefSeq" id="WP_285522839.1">
    <property type="nucleotide sequence ID" value="NZ_JASNGB010000057.1"/>
</dbReference>
<feature type="transmembrane region" description="Helical" evidence="1">
    <location>
        <begin position="221"/>
        <end position="248"/>
    </location>
</feature>
<keyword evidence="1" id="KW-1133">Transmembrane helix</keyword>
<protein>
    <submittedName>
        <fullName evidence="2">Benzoate/H(+) symporter BenE family transporter</fullName>
    </submittedName>
</protein>
<sequence>MGAPYARRGHPGMSGGLSVCRGPAVLECGAMAPPTDASLPTPRAGLRDLWRDASGSAVVAGFVAVIVGAASSIGLLVGAARDFGLTPGQTVSWVLACYLAISVSGGWLSWQYRAPIKMAWSTPGLALVASLAAAGDLRYPEVLGAYVLTAGVMTALGLSGAFERLTARIPAALANALLAGVLLPFVLGALRALPEAPVPVGGMLLVFLAGRVWFPRWAVPAALLAGAGLSLAVGAVGPLTGAGLGTLVWTTPEFSLRGAVTLALPLTILTLASQQLPGVAVLRACGYGRVPTSPLITGSGLASLLSAPFGAHTTNLAAITAAIAAGEEAHPDPARRWVAGLSAAFFYLMLGVFAGWVVGAVAAVPPPVIAALAGLALVTTTLSSVTAALHDDYGREAAFLTLAVTASGVTLLGVGSAVWGLVLGGAVLWVRGRR</sequence>
<dbReference type="NCBIfam" id="TIGR00843">
    <property type="entry name" value="benE"/>
    <property type="match status" value="1"/>
</dbReference>
<evidence type="ECO:0000256" key="1">
    <source>
        <dbReference type="SAM" id="Phobius"/>
    </source>
</evidence>
<gene>
    <name evidence="2" type="ORF">QOL99_07980</name>
</gene>
<dbReference type="InterPro" id="IPR004711">
    <property type="entry name" value="Benzoate_Transporter"/>
</dbReference>
<feature type="transmembrane region" description="Helical" evidence="1">
    <location>
        <begin position="57"/>
        <end position="79"/>
    </location>
</feature>
<feature type="transmembrane region" description="Helical" evidence="1">
    <location>
        <begin position="397"/>
        <end position="430"/>
    </location>
</feature>
<feature type="transmembrane region" description="Helical" evidence="1">
    <location>
        <begin position="369"/>
        <end position="390"/>
    </location>
</feature>